<evidence type="ECO:0000313" key="3">
    <source>
        <dbReference type="WBParaSite" id="ECPE_0001150001-mRNA-1"/>
    </source>
</evidence>
<sequence>MTRSHLSVFEGSLKGNILAAGITLELKQIDKCACEPVELDKPTLVMMRSTNGALEWDSIMFLNVSTRNIHAE</sequence>
<dbReference type="Proteomes" id="UP000272942">
    <property type="component" value="Unassembled WGS sequence"/>
</dbReference>
<evidence type="ECO:0000313" key="1">
    <source>
        <dbReference type="EMBL" id="VDP88537.1"/>
    </source>
</evidence>
<dbReference type="AlphaFoldDB" id="A0A183AWY0"/>
<accession>A0A183AWY0</accession>
<gene>
    <name evidence="1" type="ORF">ECPE_LOCUS11465</name>
</gene>
<proteinExistence type="predicted"/>
<protein>
    <submittedName>
        <fullName evidence="1 3">Uncharacterized protein</fullName>
    </submittedName>
</protein>
<dbReference type="WBParaSite" id="ECPE_0001150001-mRNA-1">
    <property type="protein sequence ID" value="ECPE_0001150001-mRNA-1"/>
    <property type="gene ID" value="ECPE_0001150001"/>
</dbReference>
<name>A0A183AWY0_9TREM</name>
<reference evidence="3" key="1">
    <citation type="submission" date="2016-06" db="UniProtKB">
        <authorList>
            <consortium name="WormBaseParasite"/>
        </authorList>
    </citation>
    <scope>IDENTIFICATION</scope>
</reference>
<dbReference type="EMBL" id="UZAN01050894">
    <property type="protein sequence ID" value="VDP88537.1"/>
    <property type="molecule type" value="Genomic_DNA"/>
</dbReference>
<organism evidence="3">
    <name type="scientific">Echinostoma caproni</name>
    <dbReference type="NCBI Taxonomy" id="27848"/>
    <lineage>
        <taxon>Eukaryota</taxon>
        <taxon>Metazoa</taxon>
        <taxon>Spiralia</taxon>
        <taxon>Lophotrochozoa</taxon>
        <taxon>Platyhelminthes</taxon>
        <taxon>Trematoda</taxon>
        <taxon>Digenea</taxon>
        <taxon>Plagiorchiida</taxon>
        <taxon>Echinostomata</taxon>
        <taxon>Echinostomatoidea</taxon>
        <taxon>Echinostomatidae</taxon>
        <taxon>Echinostoma</taxon>
    </lineage>
</organism>
<evidence type="ECO:0000313" key="2">
    <source>
        <dbReference type="Proteomes" id="UP000272942"/>
    </source>
</evidence>
<reference evidence="1 2" key="2">
    <citation type="submission" date="2018-11" db="EMBL/GenBank/DDBJ databases">
        <authorList>
            <consortium name="Pathogen Informatics"/>
        </authorList>
    </citation>
    <scope>NUCLEOTIDE SEQUENCE [LARGE SCALE GENOMIC DNA]</scope>
    <source>
        <strain evidence="1 2">Egypt</strain>
    </source>
</reference>
<keyword evidence="2" id="KW-1185">Reference proteome</keyword>